<name>A0AA43M7U6_9BURK</name>
<keyword evidence="3" id="KW-1185">Reference proteome</keyword>
<proteinExistence type="predicted"/>
<dbReference type="RefSeq" id="WP_280756475.1">
    <property type="nucleotide sequence ID" value="NZ_JARXXW010000001.1"/>
</dbReference>
<feature type="compositionally biased region" description="Basic and acidic residues" evidence="1">
    <location>
        <begin position="172"/>
        <end position="185"/>
    </location>
</feature>
<protein>
    <submittedName>
        <fullName evidence="2">Uncharacterized protein</fullName>
    </submittedName>
</protein>
<feature type="region of interest" description="Disordered" evidence="1">
    <location>
        <begin position="170"/>
        <end position="208"/>
    </location>
</feature>
<evidence type="ECO:0000256" key="1">
    <source>
        <dbReference type="SAM" id="MobiDB-lite"/>
    </source>
</evidence>
<organism evidence="2 3">
    <name type="scientific">Polynucleobacter sphagniphilus</name>
    <dbReference type="NCBI Taxonomy" id="1743169"/>
    <lineage>
        <taxon>Bacteria</taxon>
        <taxon>Pseudomonadati</taxon>
        <taxon>Pseudomonadota</taxon>
        <taxon>Betaproteobacteria</taxon>
        <taxon>Burkholderiales</taxon>
        <taxon>Burkholderiaceae</taxon>
        <taxon>Polynucleobacter</taxon>
    </lineage>
</organism>
<accession>A0AA43M7U6</accession>
<dbReference type="Proteomes" id="UP001161160">
    <property type="component" value="Unassembled WGS sequence"/>
</dbReference>
<comment type="caution">
    <text evidence="2">The sequence shown here is derived from an EMBL/GenBank/DDBJ whole genome shotgun (WGS) entry which is preliminary data.</text>
</comment>
<evidence type="ECO:0000313" key="3">
    <source>
        <dbReference type="Proteomes" id="UP001161160"/>
    </source>
</evidence>
<evidence type="ECO:0000313" key="2">
    <source>
        <dbReference type="EMBL" id="MDH6502939.1"/>
    </source>
</evidence>
<reference evidence="2" key="1">
    <citation type="submission" date="2023-04" db="EMBL/GenBank/DDBJ databases">
        <title>Genome Encyclopedia of Bacteria and Archaea VI: Functional Genomics of Type Strains.</title>
        <authorList>
            <person name="Whitman W."/>
        </authorList>
    </citation>
    <scope>NUCLEOTIDE SEQUENCE</scope>
    <source>
        <strain evidence="2">Enz.4-51</strain>
    </source>
</reference>
<dbReference type="AlphaFoldDB" id="A0AA43M7U6"/>
<gene>
    <name evidence="2" type="ORF">M2127_000222</name>
</gene>
<dbReference type="EMBL" id="JARXYA010000001">
    <property type="protein sequence ID" value="MDH6502939.1"/>
    <property type="molecule type" value="Genomic_DNA"/>
</dbReference>
<sequence>MSEKKQNNVSLVRKEGVTLEQQATEYILDPKTLGALIIDGNNSNVSTQVDMEYAREVIGQGIDEVKKGDLSKLEEMLYSQAVALNMMFSNLSRRASLQTNVDIKTTLTNLCFKAQNQSRNTIQTLINLKQPSQTSFIKQANIANGHQQINNGVAQSSPENLSNQSNELLEVQDGKWLDRGKKAETEGVNSELETMGEIHRGENSSGQS</sequence>